<accession>A0ABQ9ZBB6</accession>
<organism evidence="2 3">
    <name type="scientific">Daphnia magna</name>
    <dbReference type="NCBI Taxonomy" id="35525"/>
    <lineage>
        <taxon>Eukaryota</taxon>
        <taxon>Metazoa</taxon>
        <taxon>Ecdysozoa</taxon>
        <taxon>Arthropoda</taxon>
        <taxon>Crustacea</taxon>
        <taxon>Branchiopoda</taxon>
        <taxon>Diplostraca</taxon>
        <taxon>Cladocera</taxon>
        <taxon>Anomopoda</taxon>
        <taxon>Daphniidae</taxon>
        <taxon>Daphnia</taxon>
    </lineage>
</organism>
<proteinExistence type="predicted"/>
<comment type="caution">
    <text evidence="2">The sequence shown here is derived from an EMBL/GenBank/DDBJ whole genome shotgun (WGS) entry which is preliminary data.</text>
</comment>
<evidence type="ECO:0000313" key="2">
    <source>
        <dbReference type="EMBL" id="KAK4010206.1"/>
    </source>
</evidence>
<evidence type="ECO:0000256" key="1">
    <source>
        <dbReference type="SAM" id="MobiDB-lite"/>
    </source>
</evidence>
<dbReference type="Proteomes" id="UP001234178">
    <property type="component" value="Unassembled WGS sequence"/>
</dbReference>
<keyword evidence="3" id="KW-1185">Reference proteome</keyword>
<name>A0ABQ9ZBB6_9CRUS</name>
<sequence>MYYIKLSSTGFYAKRNMSNVVSYHPQPGRSIHEPDYSRIRSRSEVGVLDNYSTASVITDSTTAMKRELDDSDAASAVTLPQSRTRPDDASGYNKAQPLINRPPTTTRSQQLLETNFDTGIPEVPRHAVTTGYLAHSNENFFLPHRSNSTPLETDIHLNGAVPILSPTVCKNRLWKKLPMLNLHNAGFMTTQH</sequence>
<gene>
    <name evidence="2" type="ORF">OUZ56_019356</name>
</gene>
<protein>
    <submittedName>
        <fullName evidence="2">Uncharacterized protein</fullName>
    </submittedName>
</protein>
<dbReference type="EMBL" id="JAOYFB010000003">
    <property type="protein sequence ID" value="KAK4010206.1"/>
    <property type="molecule type" value="Genomic_DNA"/>
</dbReference>
<evidence type="ECO:0000313" key="3">
    <source>
        <dbReference type="Proteomes" id="UP001234178"/>
    </source>
</evidence>
<feature type="region of interest" description="Disordered" evidence="1">
    <location>
        <begin position="71"/>
        <end position="107"/>
    </location>
</feature>
<reference evidence="2 3" key="1">
    <citation type="journal article" date="2023" name="Nucleic Acids Res.">
        <title>The hologenome of Daphnia magna reveals possible DNA methylation and microbiome-mediated evolution of the host genome.</title>
        <authorList>
            <person name="Chaturvedi A."/>
            <person name="Li X."/>
            <person name="Dhandapani V."/>
            <person name="Marshall H."/>
            <person name="Kissane S."/>
            <person name="Cuenca-Cambronero M."/>
            <person name="Asole G."/>
            <person name="Calvet F."/>
            <person name="Ruiz-Romero M."/>
            <person name="Marangio P."/>
            <person name="Guigo R."/>
            <person name="Rago D."/>
            <person name="Mirbahai L."/>
            <person name="Eastwood N."/>
            <person name="Colbourne J.K."/>
            <person name="Zhou J."/>
            <person name="Mallon E."/>
            <person name="Orsini L."/>
        </authorList>
    </citation>
    <scope>NUCLEOTIDE SEQUENCE [LARGE SCALE GENOMIC DNA]</scope>
    <source>
        <strain evidence="2">LRV0_1</strain>
    </source>
</reference>